<keyword evidence="3" id="KW-1185">Reference proteome</keyword>
<dbReference type="OrthoDB" id="5298624at2"/>
<evidence type="ECO:0000256" key="1">
    <source>
        <dbReference type="SAM" id="MobiDB-lite"/>
    </source>
</evidence>
<organism evidence="2 3">
    <name type="scientific">Mariprofundus erugo</name>
    <dbReference type="NCBI Taxonomy" id="2528639"/>
    <lineage>
        <taxon>Bacteria</taxon>
        <taxon>Pseudomonadati</taxon>
        <taxon>Pseudomonadota</taxon>
        <taxon>Candidatius Mariprofundia</taxon>
        <taxon>Mariprofundales</taxon>
        <taxon>Mariprofundaceae</taxon>
        <taxon>Mariprofundus</taxon>
    </lineage>
</organism>
<evidence type="ECO:0000313" key="3">
    <source>
        <dbReference type="Proteomes" id="UP000306585"/>
    </source>
</evidence>
<reference evidence="2 3" key="1">
    <citation type="journal article" date="2019" name="Appl. Environ. Microbiol.">
        <title>Environmental Evidence and Genomic Insight of Iron-oxidizing Bacteria Preference Towards More Corrosion Resistant Stainless Steel at Higher Salinities.</title>
        <authorList>
            <person name="Garrison C.E."/>
            <person name="Price K.A."/>
            <person name="Field E.K."/>
        </authorList>
    </citation>
    <scope>NUCLEOTIDE SEQUENCE [LARGE SCALE GENOMIC DNA]</scope>
    <source>
        <strain evidence="2 3">P3</strain>
    </source>
</reference>
<dbReference type="EMBL" id="VBRY01000001">
    <property type="protein sequence ID" value="TLS68965.1"/>
    <property type="molecule type" value="Genomic_DNA"/>
</dbReference>
<dbReference type="AlphaFoldDB" id="A0A5R9GVJ6"/>
<gene>
    <name evidence="2" type="ORF">FEF65_00225</name>
</gene>
<name>A0A5R9GVJ6_9PROT</name>
<evidence type="ECO:0000313" key="2">
    <source>
        <dbReference type="EMBL" id="TLS68965.1"/>
    </source>
</evidence>
<comment type="caution">
    <text evidence="2">The sequence shown here is derived from an EMBL/GenBank/DDBJ whole genome shotgun (WGS) entry which is preliminary data.</text>
</comment>
<dbReference type="Proteomes" id="UP000306585">
    <property type="component" value="Unassembled WGS sequence"/>
</dbReference>
<feature type="region of interest" description="Disordered" evidence="1">
    <location>
        <begin position="1"/>
        <end position="20"/>
    </location>
</feature>
<sequence length="126" mass="14107">MKIQNNLPITGKQTRKVSSGRTDGVFQSLFEAEVNDVRPVTDEPAREERQEAEFAWKTLQESVSLLDRAMQHLESGDAPSQQLLDDIEQLRSRLHQQLPPGADSKALSQAETLLAVEAQRIRSLQG</sequence>
<evidence type="ECO:0008006" key="4">
    <source>
        <dbReference type="Google" id="ProtNLM"/>
    </source>
</evidence>
<protein>
    <recommendedName>
        <fullName evidence="4">Flagellar assembly protein FliX</fullName>
    </recommendedName>
</protein>
<proteinExistence type="predicted"/>
<accession>A0A5R9GVJ6</accession>
<dbReference type="RefSeq" id="WP_138237781.1">
    <property type="nucleotide sequence ID" value="NZ_VBRY01000001.1"/>
</dbReference>